<name>A0A414PY75_FUSMR</name>
<dbReference type="RefSeq" id="WP_118126338.1">
    <property type="nucleotide sequence ID" value="NZ_CAEUHP010000001.1"/>
</dbReference>
<organism evidence="1 2">
    <name type="scientific">Fusobacterium mortiferum</name>
    <dbReference type="NCBI Taxonomy" id="850"/>
    <lineage>
        <taxon>Bacteria</taxon>
        <taxon>Fusobacteriati</taxon>
        <taxon>Fusobacteriota</taxon>
        <taxon>Fusobacteriia</taxon>
        <taxon>Fusobacteriales</taxon>
        <taxon>Fusobacteriaceae</taxon>
        <taxon>Fusobacterium</taxon>
    </lineage>
</organism>
<dbReference type="EMBL" id="QRHL01000004">
    <property type="protein sequence ID" value="RHF73524.1"/>
    <property type="molecule type" value="Genomic_DNA"/>
</dbReference>
<dbReference type="Pfam" id="PF09148">
    <property type="entry name" value="DUF1934"/>
    <property type="match status" value="1"/>
</dbReference>
<dbReference type="Gene3D" id="2.40.128.20">
    <property type="match status" value="1"/>
</dbReference>
<gene>
    <name evidence="1" type="ORF">DW663_04450</name>
</gene>
<accession>A0A414PY75</accession>
<evidence type="ECO:0000313" key="1">
    <source>
        <dbReference type="EMBL" id="RHF73524.1"/>
    </source>
</evidence>
<dbReference type="InterPro" id="IPR012674">
    <property type="entry name" value="Calycin"/>
</dbReference>
<dbReference type="AlphaFoldDB" id="A0A414PY75"/>
<protein>
    <submittedName>
        <fullName evidence="1">DUF1934 family protein</fullName>
    </submittedName>
</protein>
<sequence length="123" mass="14384">MKKFIIKNTDSYGEKSFEIVRGSVREEAEQTIYEYESKLGKCQLTISDRRVIISREGEISAIIDVDLDKKTEFVYVTKEMRKLFHIKGESINRDTAKGIIEFSYKIYEGLDELNRITIAIKDY</sequence>
<proteinExistence type="predicted"/>
<evidence type="ECO:0000313" key="2">
    <source>
        <dbReference type="Proteomes" id="UP000284676"/>
    </source>
</evidence>
<dbReference type="InterPro" id="IPR015231">
    <property type="entry name" value="DUF1934"/>
</dbReference>
<comment type="caution">
    <text evidence="1">The sequence shown here is derived from an EMBL/GenBank/DDBJ whole genome shotgun (WGS) entry which is preliminary data.</text>
</comment>
<reference evidence="1 2" key="1">
    <citation type="submission" date="2018-08" db="EMBL/GenBank/DDBJ databases">
        <title>A genome reference for cultivated species of the human gut microbiota.</title>
        <authorList>
            <person name="Zou Y."/>
            <person name="Xue W."/>
            <person name="Luo G."/>
        </authorList>
    </citation>
    <scope>NUCLEOTIDE SEQUENCE [LARGE SCALE GENOMIC DNA]</scope>
    <source>
        <strain evidence="1 2">AM25-1</strain>
    </source>
</reference>
<dbReference type="Proteomes" id="UP000284676">
    <property type="component" value="Unassembled WGS sequence"/>
</dbReference>